<dbReference type="EMBL" id="BLXT01000992">
    <property type="protein sequence ID" value="GFN82517.1"/>
    <property type="molecule type" value="Genomic_DNA"/>
</dbReference>
<evidence type="ECO:0000313" key="3">
    <source>
        <dbReference type="Proteomes" id="UP000735302"/>
    </source>
</evidence>
<dbReference type="AlphaFoldDB" id="A0AAV3YJ26"/>
<protein>
    <submittedName>
        <fullName evidence="2">Uncharacterized protein</fullName>
    </submittedName>
</protein>
<organism evidence="2 3">
    <name type="scientific">Plakobranchus ocellatus</name>
    <dbReference type="NCBI Taxonomy" id="259542"/>
    <lineage>
        <taxon>Eukaryota</taxon>
        <taxon>Metazoa</taxon>
        <taxon>Spiralia</taxon>
        <taxon>Lophotrochozoa</taxon>
        <taxon>Mollusca</taxon>
        <taxon>Gastropoda</taxon>
        <taxon>Heterobranchia</taxon>
        <taxon>Euthyneura</taxon>
        <taxon>Panpulmonata</taxon>
        <taxon>Sacoglossa</taxon>
        <taxon>Placobranchoidea</taxon>
        <taxon>Plakobranchidae</taxon>
        <taxon>Plakobranchus</taxon>
    </lineage>
</organism>
<dbReference type="Proteomes" id="UP000735302">
    <property type="component" value="Unassembled WGS sequence"/>
</dbReference>
<sequence length="83" mass="9714">MSVPDKVPDDGDDDDDDLVYIGRETDSFKAWRKSRRRRKRRQTVPLKYRVRLGFEENVSHTPSPPALLEPRHRRPGLMEGLKA</sequence>
<evidence type="ECO:0000256" key="1">
    <source>
        <dbReference type="SAM" id="MobiDB-lite"/>
    </source>
</evidence>
<accession>A0AAV3YJ26</accession>
<evidence type="ECO:0000313" key="2">
    <source>
        <dbReference type="EMBL" id="GFN82517.1"/>
    </source>
</evidence>
<comment type="caution">
    <text evidence="2">The sequence shown here is derived from an EMBL/GenBank/DDBJ whole genome shotgun (WGS) entry which is preliminary data.</text>
</comment>
<keyword evidence="3" id="KW-1185">Reference proteome</keyword>
<reference evidence="2 3" key="1">
    <citation type="journal article" date="2021" name="Elife">
        <title>Chloroplast acquisition without the gene transfer in kleptoplastic sea slugs, Plakobranchus ocellatus.</title>
        <authorList>
            <person name="Maeda T."/>
            <person name="Takahashi S."/>
            <person name="Yoshida T."/>
            <person name="Shimamura S."/>
            <person name="Takaki Y."/>
            <person name="Nagai Y."/>
            <person name="Toyoda A."/>
            <person name="Suzuki Y."/>
            <person name="Arimoto A."/>
            <person name="Ishii H."/>
            <person name="Satoh N."/>
            <person name="Nishiyama T."/>
            <person name="Hasebe M."/>
            <person name="Maruyama T."/>
            <person name="Minagawa J."/>
            <person name="Obokata J."/>
            <person name="Shigenobu S."/>
        </authorList>
    </citation>
    <scope>NUCLEOTIDE SEQUENCE [LARGE SCALE GENOMIC DNA]</scope>
</reference>
<proteinExistence type="predicted"/>
<name>A0AAV3YJ26_9GAST</name>
<feature type="region of interest" description="Disordered" evidence="1">
    <location>
        <begin position="57"/>
        <end position="83"/>
    </location>
</feature>
<gene>
    <name evidence="2" type="ORF">PoB_000902300</name>
</gene>